<dbReference type="GO" id="GO:0016798">
    <property type="term" value="F:hydrolase activity, acting on glycosyl bonds"/>
    <property type="evidence" value="ECO:0007669"/>
    <property type="project" value="UniProtKB-KW"/>
</dbReference>
<feature type="region of interest" description="Disordered" evidence="3">
    <location>
        <begin position="29"/>
        <end position="98"/>
    </location>
</feature>
<feature type="compositionally biased region" description="Low complexity" evidence="3">
    <location>
        <begin position="117"/>
        <end position="135"/>
    </location>
</feature>
<name>A0A4Q7UF38_9ACTN</name>
<keyword evidence="1" id="KW-0326">Glycosidase</keyword>
<dbReference type="InterPro" id="IPR013783">
    <property type="entry name" value="Ig-like_fold"/>
</dbReference>
<keyword evidence="1" id="KW-0378">Hydrolase</keyword>
<feature type="domain" description="Fibronectin type-III" evidence="5">
    <location>
        <begin position="219"/>
        <end position="295"/>
    </location>
</feature>
<evidence type="ECO:0000256" key="4">
    <source>
        <dbReference type="SAM" id="Phobius"/>
    </source>
</evidence>
<feature type="compositionally biased region" description="Polar residues" evidence="3">
    <location>
        <begin position="29"/>
        <end position="38"/>
    </location>
</feature>
<feature type="region of interest" description="Disordered" evidence="3">
    <location>
        <begin position="203"/>
        <end position="226"/>
    </location>
</feature>
<organism evidence="6 7">
    <name type="scientific">Micromonospora violae</name>
    <dbReference type="NCBI Taxonomy" id="1278207"/>
    <lineage>
        <taxon>Bacteria</taxon>
        <taxon>Bacillati</taxon>
        <taxon>Actinomycetota</taxon>
        <taxon>Actinomycetes</taxon>
        <taxon>Micromonosporales</taxon>
        <taxon>Micromonosporaceae</taxon>
        <taxon>Micromonospora</taxon>
    </lineage>
</organism>
<feature type="compositionally biased region" description="Low complexity" evidence="3">
    <location>
        <begin position="58"/>
        <end position="88"/>
    </location>
</feature>
<keyword evidence="4" id="KW-0472">Membrane</keyword>
<sequence>MVDAGGTGAGGDSGLGILDVPVVPTEQARSALSDQTVVIPSVPSRGGPAAGEVGPGWPAAQPAPTAAQANSTPASPTAAQASVTAVQADPSRAQASSVAQPVWSPGVDPALAPPAASPAVQQYHHQAPHQPYPVQEQHPNQALYPGQQYHPAPDAYRPAYADDGGSKGRNRAAVIGAVAAAGVAVVAVVGLGAVVLTRDDPPPAGTAPTAAAPASTAAGPAPGDLRLRDDSATITLTWTDPTGGAVPFMVAAGRAGQALGVIATVDPGRTSYTVNGLNSRVDHCFTVLAVYSTDSFATSGQVCTARERGGAPSGEPSERPSPR</sequence>
<feature type="compositionally biased region" description="Low complexity" evidence="3">
    <location>
        <begin position="206"/>
        <end position="223"/>
    </location>
</feature>
<dbReference type="Proteomes" id="UP000293781">
    <property type="component" value="Unassembled WGS sequence"/>
</dbReference>
<feature type="region of interest" description="Disordered" evidence="3">
    <location>
        <begin position="304"/>
        <end position="323"/>
    </location>
</feature>
<feature type="transmembrane region" description="Helical" evidence="4">
    <location>
        <begin position="172"/>
        <end position="196"/>
    </location>
</feature>
<keyword evidence="2" id="KW-0119">Carbohydrate metabolism</keyword>
<comment type="caution">
    <text evidence="6">The sequence shown here is derived from an EMBL/GenBank/DDBJ whole genome shotgun (WGS) entry which is preliminary data.</text>
</comment>
<evidence type="ECO:0000313" key="7">
    <source>
        <dbReference type="Proteomes" id="UP000293781"/>
    </source>
</evidence>
<dbReference type="SUPFAM" id="SSF49265">
    <property type="entry name" value="Fibronectin type III"/>
    <property type="match status" value="1"/>
</dbReference>
<evidence type="ECO:0000256" key="3">
    <source>
        <dbReference type="SAM" id="MobiDB-lite"/>
    </source>
</evidence>
<dbReference type="SMART" id="SM00060">
    <property type="entry name" value="FN3"/>
    <property type="match status" value="1"/>
</dbReference>
<evidence type="ECO:0000256" key="1">
    <source>
        <dbReference type="ARBA" id="ARBA00023295"/>
    </source>
</evidence>
<keyword evidence="2" id="KW-0624">Polysaccharide degradation</keyword>
<dbReference type="EMBL" id="SHKK01000001">
    <property type="protein sequence ID" value="RZT79756.1"/>
    <property type="molecule type" value="Genomic_DNA"/>
</dbReference>
<proteinExistence type="predicted"/>
<keyword evidence="7" id="KW-1185">Reference proteome</keyword>
<dbReference type="InterPro" id="IPR003961">
    <property type="entry name" value="FN3_dom"/>
</dbReference>
<dbReference type="InterPro" id="IPR036116">
    <property type="entry name" value="FN3_sf"/>
</dbReference>
<dbReference type="Gene3D" id="2.60.40.10">
    <property type="entry name" value="Immunoglobulins"/>
    <property type="match status" value="1"/>
</dbReference>
<feature type="region of interest" description="Disordered" evidence="3">
    <location>
        <begin position="116"/>
        <end position="166"/>
    </location>
</feature>
<dbReference type="AlphaFoldDB" id="A0A4Q7UF38"/>
<feature type="compositionally biased region" description="Low complexity" evidence="3">
    <location>
        <begin position="149"/>
        <end position="163"/>
    </location>
</feature>
<protein>
    <recommendedName>
        <fullName evidence="5">Fibronectin type-III domain-containing protein</fullName>
    </recommendedName>
</protein>
<evidence type="ECO:0000313" key="6">
    <source>
        <dbReference type="EMBL" id="RZT79756.1"/>
    </source>
</evidence>
<reference evidence="6 7" key="1">
    <citation type="submission" date="2019-02" db="EMBL/GenBank/DDBJ databases">
        <title>Sequencing the genomes of 1000 actinobacteria strains.</title>
        <authorList>
            <person name="Klenk H.-P."/>
        </authorList>
    </citation>
    <scope>NUCLEOTIDE SEQUENCE [LARGE SCALE GENOMIC DNA]</scope>
    <source>
        <strain evidence="6 7">DSM 45888</strain>
    </source>
</reference>
<keyword evidence="4" id="KW-1133">Transmembrane helix</keyword>
<gene>
    <name evidence="6" type="ORF">EV382_2996</name>
</gene>
<evidence type="ECO:0000259" key="5">
    <source>
        <dbReference type="SMART" id="SM00060"/>
    </source>
</evidence>
<keyword evidence="4" id="KW-0812">Transmembrane</keyword>
<accession>A0A4Q7UF38</accession>
<dbReference type="GO" id="GO:0000272">
    <property type="term" value="P:polysaccharide catabolic process"/>
    <property type="evidence" value="ECO:0007669"/>
    <property type="project" value="UniProtKB-KW"/>
</dbReference>
<evidence type="ECO:0000256" key="2">
    <source>
        <dbReference type="ARBA" id="ARBA00023326"/>
    </source>
</evidence>